<dbReference type="GO" id="GO:0016020">
    <property type="term" value="C:membrane"/>
    <property type="evidence" value="ECO:0007669"/>
    <property type="project" value="UniProtKB-SubCell"/>
</dbReference>
<evidence type="ECO:0000256" key="7">
    <source>
        <dbReference type="SAM" id="Phobius"/>
    </source>
</evidence>
<dbReference type="GO" id="GO:0046872">
    <property type="term" value="F:metal ion binding"/>
    <property type="evidence" value="ECO:0007669"/>
    <property type="project" value="UniProtKB-KW"/>
</dbReference>
<accession>A0AAV7JTZ0</accession>
<feature type="transmembrane region" description="Helical" evidence="7">
    <location>
        <begin position="200"/>
        <end position="221"/>
    </location>
</feature>
<name>A0AAV7JTZ0_9METZ</name>
<evidence type="ECO:0000256" key="2">
    <source>
        <dbReference type="ARBA" id="ARBA00007018"/>
    </source>
</evidence>
<feature type="binding site" evidence="6">
    <location>
        <position position="240"/>
    </location>
    <ligand>
        <name>Zn(2+)</name>
        <dbReference type="ChEBI" id="CHEBI:29105"/>
    </ligand>
</feature>
<comment type="caution">
    <text evidence="8">The sequence shown here is derived from an EMBL/GenBank/DDBJ whole genome shotgun (WGS) entry which is preliminary data.</text>
</comment>
<dbReference type="AlphaFoldDB" id="A0AAV7JTZ0"/>
<proteinExistence type="inferred from homology"/>
<comment type="similarity">
    <text evidence="2">Belongs to the ADIPOR family.</text>
</comment>
<evidence type="ECO:0000256" key="1">
    <source>
        <dbReference type="ARBA" id="ARBA00004141"/>
    </source>
</evidence>
<reference evidence="8 9" key="1">
    <citation type="journal article" date="2023" name="BMC Biol.">
        <title>The compact genome of the sponge Oopsacas minuta (Hexactinellida) is lacking key metazoan core genes.</title>
        <authorList>
            <person name="Santini S."/>
            <person name="Schenkelaars Q."/>
            <person name="Jourda C."/>
            <person name="Duchesne M."/>
            <person name="Belahbib H."/>
            <person name="Rocher C."/>
            <person name="Selva M."/>
            <person name="Riesgo A."/>
            <person name="Vervoort M."/>
            <person name="Leys S.P."/>
            <person name="Kodjabachian L."/>
            <person name="Le Bivic A."/>
            <person name="Borchiellini C."/>
            <person name="Claverie J.M."/>
            <person name="Renard E."/>
        </authorList>
    </citation>
    <scope>NUCLEOTIDE SEQUENCE [LARGE SCALE GENOMIC DNA]</scope>
    <source>
        <strain evidence="8">SPO-2</strain>
    </source>
</reference>
<evidence type="ECO:0000256" key="6">
    <source>
        <dbReference type="PIRSR" id="PIRSR604254-1"/>
    </source>
</evidence>
<organism evidence="8 9">
    <name type="scientific">Oopsacas minuta</name>
    <dbReference type="NCBI Taxonomy" id="111878"/>
    <lineage>
        <taxon>Eukaryota</taxon>
        <taxon>Metazoa</taxon>
        <taxon>Porifera</taxon>
        <taxon>Hexactinellida</taxon>
        <taxon>Hexasterophora</taxon>
        <taxon>Lyssacinosida</taxon>
        <taxon>Leucopsacidae</taxon>
        <taxon>Oopsacas</taxon>
    </lineage>
</organism>
<dbReference type="PANTHER" id="PTHR20855">
    <property type="entry name" value="ADIPOR/PROGESTIN RECEPTOR-RELATED"/>
    <property type="match status" value="1"/>
</dbReference>
<feature type="transmembrane region" description="Helical" evidence="7">
    <location>
        <begin position="140"/>
        <end position="160"/>
    </location>
</feature>
<feature type="binding site" evidence="6">
    <location>
        <position position="98"/>
    </location>
    <ligand>
        <name>Zn(2+)</name>
        <dbReference type="ChEBI" id="CHEBI:29105"/>
    </ligand>
</feature>
<keyword evidence="6" id="KW-0479">Metal-binding</keyword>
<keyword evidence="3 7" id="KW-0812">Transmembrane</keyword>
<keyword evidence="4 7" id="KW-1133">Transmembrane helix</keyword>
<evidence type="ECO:0000256" key="4">
    <source>
        <dbReference type="ARBA" id="ARBA00022989"/>
    </source>
</evidence>
<dbReference type="InterPro" id="IPR004254">
    <property type="entry name" value="AdipoR/HlyIII-related"/>
</dbReference>
<dbReference type="EMBL" id="JAKMXF010000300">
    <property type="protein sequence ID" value="KAI6652009.1"/>
    <property type="molecule type" value="Genomic_DNA"/>
</dbReference>
<feature type="transmembrane region" description="Helical" evidence="7">
    <location>
        <begin position="48"/>
        <end position="69"/>
    </location>
</feature>
<feature type="transmembrane region" description="Helical" evidence="7">
    <location>
        <begin position="81"/>
        <end position="100"/>
    </location>
</feature>
<evidence type="ECO:0000256" key="5">
    <source>
        <dbReference type="ARBA" id="ARBA00023136"/>
    </source>
</evidence>
<dbReference type="Pfam" id="PF03006">
    <property type="entry name" value="HlyIII"/>
    <property type="match status" value="1"/>
</dbReference>
<keyword evidence="9" id="KW-1185">Reference proteome</keyword>
<keyword evidence="6" id="KW-0862">Zinc</keyword>
<protein>
    <submittedName>
        <fullName evidence="8">Progestin and adipoQ receptor family member 4-like</fullName>
    </submittedName>
</protein>
<comment type="subcellular location">
    <subcellularLocation>
        <location evidence="1">Membrane</location>
        <topology evidence="1">Multi-pass membrane protein</topology>
    </subcellularLocation>
</comment>
<feature type="transmembrane region" description="Helical" evidence="7">
    <location>
        <begin position="112"/>
        <end position="134"/>
    </location>
</feature>
<sequence>MQNIRGLTSITAQPSYLQFNRYIRYGYRPVCSTMSCIKSLLYLHNESVNIYSHVIAFIYFFSCIFQPGVDLDDPTSMTLYIIFWQGSCLPFLLSVTYHLFMCHNSGFTTYNTLLRFDIFGIYWVACFGIIPAIYIPLIYFPTLANTLIIIHLILSFYLLWKTLYSDTKVERIIGLAIQYIYRILFHSLRLFAWSGGANNSFWYLIQAECIFAAGALINVSNASEKNLPINGKIIYFINSHTLMHYASIAGIYLSLEGLKMDLDWINSE</sequence>
<evidence type="ECO:0000313" key="8">
    <source>
        <dbReference type="EMBL" id="KAI6652009.1"/>
    </source>
</evidence>
<evidence type="ECO:0000313" key="9">
    <source>
        <dbReference type="Proteomes" id="UP001165289"/>
    </source>
</evidence>
<keyword evidence="5 7" id="KW-0472">Membrane</keyword>
<feature type="binding site" evidence="6">
    <location>
        <position position="244"/>
    </location>
    <ligand>
        <name>Zn(2+)</name>
        <dbReference type="ChEBI" id="CHEBI:29105"/>
    </ligand>
</feature>
<dbReference type="GO" id="GO:0038023">
    <property type="term" value="F:signaling receptor activity"/>
    <property type="evidence" value="ECO:0007669"/>
    <property type="project" value="TreeGrafter"/>
</dbReference>
<dbReference type="Proteomes" id="UP001165289">
    <property type="component" value="Unassembled WGS sequence"/>
</dbReference>
<evidence type="ECO:0000256" key="3">
    <source>
        <dbReference type="ARBA" id="ARBA00022692"/>
    </source>
</evidence>
<gene>
    <name evidence="8" type="ORF">LOD99_4554</name>
</gene>
<keyword evidence="8" id="KW-0675">Receptor</keyword>
<feature type="transmembrane region" description="Helical" evidence="7">
    <location>
        <begin position="233"/>
        <end position="255"/>
    </location>
</feature>
<feature type="transmembrane region" description="Helical" evidence="7">
    <location>
        <begin position="172"/>
        <end position="194"/>
    </location>
</feature>
<dbReference type="PANTHER" id="PTHR20855:SF138">
    <property type="entry name" value="PROGESTIN AND ADIPOQ RECEPTOR FAMILY MEMBER 4"/>
    <property type="match status" value="1"/>
</dbReference>